<dbReference type="Proteomes" id="UP000039865">
    <property type="component" value="Unassembled WGS sequence"/>
</dbReference>
<name>A0A078AEF2_STYLE</name>
<evidence type="ECO:0000313" key="3">
    <source>
        <dbReference type="EMBL" id="CDW80585.1"/>
    </source>
</evidence>
<feature type="compositionally biased region" description="Basic and acidic residues" evidence="2">
    <location>
        <begin position="1"/>
        <end position="21"/>
    </location>
</feature>
<keyword evidence="4" id="KW-1185">Reference proteome</keyword>
<sequence length="1451" mass="173322">MDHRFDYSQSDEKKPSTREDLTGDDFQENQIINEDKESEKHINFYLVTNNSHLIKTNFKLNLKNVGSQKKPIKMDRLDDNIFYARVKFTLGDLTNMNELKYSYSKFEAAENLAENEESEQERSKSKKFMNLSTLFDIYYCKKNYMLQIDPNKEYYEIILKFFITNFDKTDRHFGRPTIFKEYLEFFNYQSNNSFPYSQTFKIITDEYNSRSENTRLNIYILELFSYLDMKKIKQRTDHFKKMMQKMLELQYGRLRQMILDTQYQSNHQGVLQGFQILIQFEPLLGMEMLDSMHVIMDKQKYLKSLNFVKEDVKFAKYKSNIKFAKTMSFYEENVIQLLIANALKQSISLEALLYNVEEMERYTTGDTILNSAKELKDRLSISNTANIFVKNHIERILEVDQLKIVFKKEIKETIFQNLKYHNQNTTNIQYLIDNPDILGVKYLQDIVQIEENQYLQENFKVLIIKTIETSGKKKKLDFEKIQTILTINFQNNCKACKNLSEYFQVFSLFIDLVKAPLFNQIGQFNINFQLAEFKKHLQNVLSTSFTIEQQLDSLLKARPLFRNELFKIEQITEVILEELKMISPQDSIIIKTVFKVIFPDFKLVYPEFRAIGNASLKMLNELYEIEKRNIYEDEVIYYAMNISQTYGSNDFLDKLKRSVEELIKKMKDRTITLSEINKTIVAKKKNLQNIIQLYEPGFDFNIIKELRKTIENYQDQIKKYQNYLNWAQKSSILFEKQSYQQNLIDIQSSEILEARKVDSEEFWRYFQEFKNVDQYFTFRESVVFENLFHQMPEEIGKLVVQLEEKKNSETGKHHKSMEQFDFLSQEILFKNLCTKHFRNLASYPSEAFKQINLQKYWKNVKIEQVEKELEIIKSYMIKYESYPVDYVFNQNLVDDIKTYQNQKSIQTKSIIFIELQTYAAKIPNFNYEENETYQKLQNFLLIVEQNSPDENLSNLAKKISEIEEIFSKLIKNFQINWDHLEEYKSHKDVFDFCVQNVGLDFNTLYEHLDEYSFLNSKTIENIGAVSYFFQQVLEILLIYEKNNYESLLQKLSELMKKEIKQDPDFKQKLMNCNSNLSAIKQISSSQKNASENTLQIIEQALQQGTFIWEKKNTKFDFKLEIIIEREKNSFDEFSTLANSQNISEQNTLITKLEYDKEKIFQHSSRAKLYIHSKKSNPSNQQKVQENDNIFTKAVDLSKDINNMLQQLYQYGHKDYQNDSKEYIRIKIYKDQIVQDLQKHYNDYVKEFIQWKQQLSQYRNNYYFLNYVPNHLVASLILISDEEFAEVQQKLIRYKIFKKSITFENGTSPLQQMQLSWNEENNIYSDIDENIFEYQEDQNYSLQSGKALYRLVSDDLQLIKAVMSIFAIGKMLPVFDRLLFCNEDTQYSEVETFINRSFLFPNCKKSLKPFVIVNFQKLAFIIQYEVYDFLKKYQGQSNQQEINNFTLYILCV</sequence>
<evidence type="ECO:0000256" key="1">
    <source>
        <dbReference type="SAM" id="Coils"/>
    </source>
</evidence>
<dbReference type="InParanoid" id="A0A078AEF2"/>
<organism evidence="3 4">
    <name type="scientific">Stylonychia lemnae</name>
    <name type="common">Ciliate</name>
    <dbReference type="NCBI Taxonomy" id="5949"/>
    <lineage>
        <taxon>Eukaryota</taxon>
        <taxon>Sar</taxon>
        <taxon>Alveolata</taxon>
        <taxon>Ciliophora</taxon>
        <taxon>Intramacronucleata</taxon>
        <taxon>Spirotrichea</taxon>
        <taxon>Stichotrichia</taxon>
        <taxon>Sporadotrichida</taxon>
        <taxon>Oxytrichidae</taxon>
        <taxon>Stylonychinae</taxon>
        <taxon>Stylonychia</taxon>
    </lineage>
</organism>
<evidence type="ECO:0000256" key="2">
    <source>
        <dbReference type="SAM" id="MobiDB-lite"/>
    </source>
</evidence>
<gene>
    <name evidence="3" type="primary">Contig17436.g18555</name>
    <name evidence="3" type="ORF">STYLEM_9587</name>
</gene>
<proteinExistence type="predicted"/>
<feature type="region of interest" description="Disordered" evidence="2">
    <location>
        <begin position="1"/>
        <end position="23"/>
    </location>
</feature>
<evidence type="ECO:0000313" key="4">
    <source>
        <dbReference type="Proteomes" id="UP000039865"/>
    </source>
</evidence>
<reference evidence="3 4" key="1">
    <citation type="submission" date="2014-06" db="EMBL/GenBank/DDBJ databases">
        <authorList>
            <person name="Swart Estienne"/>
        </authorList>
    </citation>
    <scope>NUCLEOTIDE SEQUENCE [LARGE SCALE GENOMIC DNA]</scope>
    <source>
        <strain evidence="3 4">130c</strain>
    </source>
</reference>
<keyword evidence="1" id="KW-0175">Coiled coil</keyword>
<protein>
    <submittedName>
        <fullName evidence="3">Uncharacterized protein</fullName>
    </submittedName>
</protein>
<accession>A0A078AEF2</accession>
<feature type="coiled-coil region" evidence="1">
    <location>
        <begin position="703"/>
        <end position="730"/>
    </location>
</feature>
<dbReference type="OMA" id="FIHYLIR"/>
<dbReference type="EMBL" id="CCKQ01009121">
    <property type="protein sequence ID" value="CDW80585.1"/>
    <property type="molecule type" value="Genomic_DNA"/>
</dbReference>